<reference evidence="2 3" key="1">
    <citation type="submission" date="2018-06" db="EMBL/GenBank/DDBJ databases">
        <title>Freshwater and sediment microbial communities from various areas in North America, analyzing microbe dynamics in response to fracking.</title>
        <authorList>
            <person name="Lamendella R."/>
        </authorList>
    </citation>
    <scope>NUCLEOTIDE SEQUENCE [LARGE SCALE GENOMIC DNA]</scope>
    <source>
        <strain evidence="2 3">114J</strain>
    </source>
</reference>
<dbReference type="OrthoDB" id="9808976at2"/>
<name>A0A366GHB5_9GAMM</name>
<keyword evidence="2" id="KW-0808">Transferase</keyword>
<comment type="caution">
    <text evidence="2">The sequence shown here is derived from an EMBL/GenBank/DDBJ whole genome shotgun (WGS) entry which is preliminary data.</text>
</comment>
<evidence type="ECO:0000259" key="1">
    <source>
        <dbReference type="Pfam" id="PF13480"/>
    </source>
</evidence>
<dbReference type="SUPFAM" id="SSF55729">
    <property type="entry name" value="Acyl-CoA N-acyltransferases (Nat)"/>
    <property type="match status" value="1"/>
</dbReference>
<organism evidence="2 3">
    <name type="scientific">Marinobacter pelagius</name>
    <dbReference type="NCBI Taxonomy" id="379482"/>
    <lineage>
        <taxon>Bacteria</taxon>
        <taxon>Pseudomonadati</taxon>
        <taxon>Pseudomonadota</taxon>
        <taxon>Gammaproteobacteria</taxon>
        <taxon>Pseudomonadales</taxon>
        <taxon>Marinobacteraceae</taxon>
        <taxon>Marinobacter</taxon>
    </lineage>
</organism>
<dbReference type="InterPro" id="IPR038740">
    <property type="entry name" value="BioF2-like_GNAT_dom"/>
</dbReference>
<dbReference type="AlphaFoldDB" id="A0A366GHB5"/>
<dbReference type="InterPro" id="IPR016181">
    <property type="entry name" value="Acyl_CoA_acyltransferase"/>
</dbReference>
<gene>
    <name evidence="2" type="ORF">DET50_12138</name>
</gene>
<dbReference type="RefSeq" id="WP_113863701.1">
    <property type="nucleotide sequence ID" value="NZ_QNRO01000021.1"/>
</dbReference>
<dbReference type="GO" id="GO:0016740">
    <property type="term" value="F:transferase activity"/>
    <property type="evidence" value="ECO:0007669"/>
    <property type="project" value="UniProtKB-KW"/>
</dbReference>
<dbReference type="EMBL" id="QNRO01000021">
    <property type="protein sequence ID" value="RBP25696.1"/>
    <property type="molecule type" value="Genomic_DNA"/>
</dbReference>
<sequence length="316" mass="36011">MNLFLTRAWQDAWWKHWGSTPGFELVSEGRDCSGLYLDHYRYKAVLPVTCLQFIGTNYRRLSTPRTEYNRLPAASPGEIFSVGWSEAVLSDMAEDSPGVRTLLDLAGQHRCLVRRIGEDVAYSIRAKGLFSDYLAGLGRGTRLRLFNRRSVLEQLGSVTIENWWPEKPVSFFEWLNEFHRERWGHPCFNETSLSFHQEFLKNIEHEGGRPDLSVLCVSGKPVSVLYNVLYGNVAYNLQAGFMEGFHKKLALGTLHLGYSIEAAFENRDVGAFDLLAGGGKNEDYKAKLATDRTPLVSLMLVRSPFFKLLYRIKDSR</sequence>
<evidence type="ECO:0000313" key="3">
    <source>
        <dbReference type="Proteomes" id="UP000252995"/>
    </source>
</evidence>
<accession>A0A366GHB5</accession>
<proteinExistence type="predicted"/>
<protein>
    <submittedName>
        <fullName evidence="2">Acetyltransferase (GNAT) family protein</fullName>
    </submittedName>
</protein>
<evidence type="ECO:0000313" key="2">
    <source>
        <dbReference type="EMBL" id="RBP25696.1"/>
    </source>
</evidence>
<feature type="domain" description="BioF2-like acetyltransferase" evidence="1">
    <location>
        <begin position="145"/>
        <end position="285"/>
    </location>
</feature>
<dbReference type="Proteomes" id="UP000252995">
    <property type="component" value="Unassembled WGS sequence"/>
</dbReference>
<dbReference type="Pfam" id="PF13480">
    <property type="entry name" value="Acetyltransf_6"/>
    <property type="match status" value="1"/>
</dbReference>